<dbReference type="PANTHER" id="PTHR37315">
    <property type="entry name" value="UPF0311 PROTEIN BLR7842"/>
    <property type="match status" value="1"/>
</dbReference>
<proteinExistence type="predicted"/>
<dbReference type="Pfam" id="PF11578">
    <property type="entry name" value="DUF3237"/>
    <property type="match status" value="1"/>
</dbReference>
<sequence>MTFADSLPPPALTPICEVLAEMGERFALSGTPLGERAVSEVNTLRISGRRLNASLAGKAAADWLIVAPDRSFAMLDVRFTVRTDDDALIFVQYNGRLRFSATGPHRAVVAPRFETGDPRYGWLNSIQAIGTGLFDPATRQLRYAFYEVA</sequence>
<accession>A0A508SWA8</accession>
<dbReference type="RefSeq" id="WP_139857612.1">
    <property type="nucleotide sequence ID" value="NZ_CAADFC020000004.1"/>
</dbReference>
<dbReference type="InterPro" id="IPR020915">
    <property type="entry name" value="UPF0311"/>
</dbReference>
<evidence type="ECO:0000313" key="1">
    <source>
        <dbReference type="EMBL" id="VIO65814.1"/>
    </source>
</evidence>
<reference evidence="1" key="1">
    <citation type="submission" date="2019-02" db="EMBL/GenBank/DDBJ databases">
        <authorList>
            <person name="Pothier F.J."/>
        </authorList>
    </citation>
    <scope>NUCLEOTIDE SEQUENCE</scope>
    <source>
        <strain evidence="1">CI-1B</strain>
    </source>
</reference>
<comment type="caution">
    <text evidence="1">The sequence shown here is derived from an EMBL/GenBank/DDBJ whole genome shotgun (WGS) entry which is preliminary data.</text>
</comment>
<protein>
    <submittedName>
        <fullName evidence="1">Uncharacterized protein</fullName>
    </submittedName>
</protein>
<dbReference type="Gene3D" id="2.40.160.20">
    <property type="match status" value="1"/>
</dbReference>
<dbReference type="OrthoDB" id="5294829at2"/>
<keyword evidence="2" id="KW-1185">Reference proteome</keyword>
<organism evidence="1 2">
    <name type="scientific">Bradyrhizobium ivorense</name>
    <dbReference type="NCBI Taxonomy" id="2511166"/>
    <lineage>
        <taxon>Bacteria</taxon>
        <taxon>Pseudomonadati</taxon>
        <taxon>Pseudomonadota</taxon>
        <taxon>Alphaproteobacteria</taxon>
        <taxon>Hyphomicrobiales</taxon>
        <taxon>Nitrobacteraceae</taxon>
        <taxon>Bradyrhizobium</taxon>
    </lineage>
</organism>
<dbReference type="AlphaFoldDB" id="A0A508SWA8"/>
<dbReference type="Proteomes" id="UP000328092">
    <property type="component" value="Unassembled WGS sequence"/>
</dbReference>
<evidence type="ECO:0000313" key="2">
    <source>
        <dbReference type="Proteomes" id="UP000328092"/>
    </source>
</evidence>
<name>A0A508SWA8_9BRAD</name>
<gene>
    <name evidence="1" type="ORF">CI1B_09220</name>
</gene>
<dbReference type="PANTHER" id="PTHR37315:SF1">
    <property type="entry name" value="UPF0311 PROTEIN BLR7842"/>
    <property type="match status" value="1"/>
</dbReference>
<dbReference type="EMBL" id="CAADFC020000004">
    <property type="protein sequence ID" value="VIO65814.1"/>
    <property type="molecule type" value="Genomic_DNA"/>
</dbReference>